<dbReference type="SMART" id="SM00696">
    <property type="entry name" value="DM9"/>
    <property type="match status" value="2"/>
</dbReference>
<evidence type="ECO:0000259" key="1">
    <source>
        <dbReference type="Pfam" id="PF12248"/>
    </source>
</evidence>
<dbReference type="Proteomes" id="UP001652582">
    <property type="component" value="Chromosome 9"/>
</dbReference>
<dbReference type="InterPro" id="IPR006616">
    <property type="entry name" value="DM9_repeat"/>
</dbReference>
<dbReference type="PANTHER" id="PTHR31649">
    <property type="entry name" value="AGAP009604-PA"/>
    <property type="match status" value="1"/>
</dbReference>
<dbReference type="Pfam" id="PF11901">
    <property type="entry name" value="DM9"/>
    <property type="match status" value="1"/>
</dbReference>
<protein>
    <submittedName>
        <fullName evidence="3">Uncharacterized protein LOC112053233 isoform X1</fullName>
    </submittedName>
</protein>
<dbReference type="PANTHER" id="PTHR31649:SF1">
    <property type="entry name" value="FARNESOIC ACID O-METHYL TRANSFERASE DOMAIN-CONTAINING PROTEIN"/>
    <property type="match status" value="1"/>
</dbReference>
<organism evidence="2 3">
    <name type="scientific">Bicyclus anynana</name>
    <name type="common">Squinting bush brown butterfly</name>
    <dbReference type="NCBI Taxonomy" id="110368"/>
    <lineage>
        <taxon>Eukaryota</taxon>
        <taxon>Metazoa</taxon>
        <taxon>Ecdysozoa</taxon>
        <taxon>Arthropoda</taxon>
        <taxon>Hexapoda</taxon>
        <taxon>Insecta</taxon>
        <taxon>Pterygota</taxon>
        <taxon>Neoptera</taxon>
        <taxon>Endopterygota</taxon>
        <taxon>Lepidoptera</taxon>
        <taxon>Glossata</taxon>
        <taxon>Ditrysia</taxon>
        <taxon>Papilionoidea</taxon>
        <taxon>Nymphalidae</taxon>
        <taxon>Satyrinae</taxon>
        <taxon>Satyrini</taxon>
        <taxon>Mycalesina</taxon>
        <taxon>Bicyclus</taxon>
    </lineage>
</organism>
<dbReference type="Pfam" id="PF12248">
    <property type="entry name" value="Methyltransf_FA"/>
    <property type="match status" value="1"/>
</dbReference>
<evidence type="ECO:0000313" key="2">
    <source>
        <dbReference type="Proteomes" id="UP001652582"/>
    </source>
</evidence>
<proteinExistence type="predicted"/>
<feature type="domain" description="Farnesoic acid O-methyl transferase" evidence="1">
    <location>
        <begin position="24"/>
        <end position="130"/>
    </location>
</feature>
<dbReference type="RefSeq" id="XP_052739354.1">
    <property type="nucleotide sequence ID" value="XM_052883394.1"/>
</dbReference>
<reference evidence="3" key="1">
    <citation type="submission" date="2025-08" db="UniProtKB">
        <authorList>
            <consortium name="RefSeq"/>
        </authorList>
    </citation>
    <scope>IDENTIFICATION</scope>
</reference>
<evidence type="ECO:0000313" key="3">
    <source>
        <dbReference type="RefSeq" id="XP_052739354.1"/>
    </source>
</evidence>
<gene>
    <name evidence="3" type="primary">LOC112053233</name>
</gene>
<keyword evidence="2" id="KW-1185">Reference proteome</keyword>
<accession>A0ABM3LJV5</accession>
<dbReference type="InterPro" id="IPR022041">
    <property type="entry name" value="Methyltransf_FA"/>
</dbReference>
<sequence>MGDLTEFSTWPGHPNIFYKVTSGAVAFSVKGETHAAVGLAKKSGADCEHVIVIGHNECWVNRSGKCIERHRGSNMLSSQAFTKFWISWHNSVLQFGRTNDGIPLIRKEIPVSDIKYVTFSAYNGEAMHWKLYLPPKLEKLQPKKVQGGLEWVKGGDSLPNGALIGGYEKEMLYVIRAKHHAITLAPGKFVPSLGLAIMSWGGEAHIKSDFEVLCGYNCIWVPTIGDILPVGAVVAGYAGQEPLYVGRVVKSGHLLLGKVLMSHKVCYFPYKDREFSKQEYEILVNPEISMDSPNCCDKERLSGESEPYLAYYEHARSSISSDTESE</sequence>
<dbReference type="GeneID" id="112053233"/>
<name>A0ABM3LJV5_BICAN</name>